<evidence type="ECO:0000256" key="1">
    <source>
        <dbReference type="SAM" id="Phobius"/>
    </source>
</evidence>
<keyword evidence="3" id="KW-1185">Reference proteome</keyword>
<feature type="transmembrane region" description="Helical" evidence="1">
    <location>
        <begin position="12"/>
        <end position="38"/>
    </location>
</feature>
<dbReference type="AlphaFoldDB" id="A0A9P6X7M9"/>
<keyword evidence="1" id="KW-1133">Transmembrane helix</keyword>
<sequence length="178" mass="19824">MITILDSSHGQLSLLSVGIILISAIAGIAIISLVVLFIKRFKNKTHSADIETPNEPSKLFQLFKSNPDPTLPSSSLAPMTSSLDSHDIFSSLLEYPPTILPPKPTTTIPNENDPISLSLARQNMEERAGYYKSPSRKPVPYYSHRSTFTPTSTSHHLTTEDEDLKVMQRWSASSYHVW</sequence>
<keyword evidence="1" id="KW-0812">Transmembrane</keyword>
<dbReference type="Proteomes" id="UP000716291">
    <property type="component" value="Unassembled WGS sequence"/>
</dbReference>
<protein>
    <submittedName>
        <fullName evidence="2">Uncharacterized protein</fullName>
    </submittedName>
</protein>
<evidence type="ECO:0000313" key="2">
    <source>
        <dbReference type="EMBL" id="KAG1307243.1"/>
    </source>
</evidence>
<evidence type="ECO:0000313" key="3">
    <source>
        <dbReference type="Proteomes" id="UP000716291"/>
    </source>
</evidence>
<reference evidence="2" key="1">
    <citation type="journal article" date="2020" name="Microb. Genom.">
        <title>Genetic diversity of clinical and environmental Mucorales isolates obtained from an investigation of mucormycosis cases among solid organ transplant recipients.</title>
        <authorList>
            <person name="Nguyen M.H."/>
            <person name="Kaul D."/>
            <person name="Muto C."/>
            <person name="Cheng S.J."/>
            <person name="Richter R.A."/>
            <person name="Bruno V.M."/>
            <person name="Liu G."/>
            <person name="Beyhan S."/>
            <person name="Sundermann A.J."/>
            <person name="Mounaud S."/>
            <person name="Pasculle A.W."/>
            <person name="Nierman W.C."/>
            <person name="Driscoll E."/>
            <person name="Cumbie R."/>
            <person name="Clancy C.J."/>
            <person name="Dupont C.L."/>
        </authorList>
    </citation>
    <scope>NUCLEOTIDE SEQUENCE</scope>
    <source>
        <strain evidence="2">GL11</strain>
    </source>
</reference>
<organism evidence="2 3">
    <name type="scientific">Rhizopus oryzae</name>
    <name type="common">Mucormycosis agent</name>
    <name type="synonym">Rhizopus arrhizus var. delemar</name>
    <dbReference type="NCBI Taxonomy" id="64495"/>
    <lineage>
        <taxon>Eukaryota</taxon>
        <taxon>Fungi</taxon>
        <taxon>Fungi incertae sedis</taxon>
        <taxon>Mucoromycota</taxon>
        <taxon>Mucoromycotina</taxon>
        <taxon>Mucoromycetes</taxon>
        <taxon>Mucorales</taxon>
        <taxon>Mucorineae</taxon>
        <taxon>Rhizopodaceae</taxon>
        <taxon>Rhizopus</taxon>
    </lineage>
</organism>
<accession>A0A9P6X7M9</accession>
<proteinExistence type="predicted"/>
<comment type="caution">
    <text evidence="2">The sequence shown here is derived from an EMBL/GenBank/DDBJ whole genome shotgun (WGS) entry which is preliminary data.</text>
</comment>
<name>A0A9P6X7M9_RHIOR</name>
<dbReference type="EMBL" id="JAANQT010000980">
    <property type="protein sequence ID" value="KAG1307243.1"/>
    <property type="molecule type" value="Genomic_DNA"/>
</dbReference>
<dbReference type="OrthoDB" id="2281203at2759"/>
<gene>
    <name evidence="2" type="ORF">G6F64_006967</name>
</gene>
<keyword evidence="1" id="KW-0472">Membrane</keyword>